<name>A0A1T3P1P5_9ACTN</name>
<dbReference type="Proteomes" id="UP000190037">
    <property type="component" value="Unassembled WGS sequence"/>
</dbReference>
<dbReference type="RefSeq" id="WP_078977322.1">
    <property type="nucleotide sequence ID" value="NZ_MWQN01000001.1"/>
</dbReference>
<keyword evidence="2" id="KW-1185">Reference proteome</keyword>
<evidence type="ECO:0000313" key="2">
    <source>
        <dbReference type="Proteomes" id="UP000190037"/>
    </source>
</evidence>
<evidence type="ECO:0000313" key="1">
    <source>
        <dbReference type="EMBL" id="OPC83023.1"/>
    </source>
</evidence>
<gene>
    <name evidence="1" type="ORF">B4N89_20640</name>
</gene>
<dbReference type="EMBL" id="MWQN01000001">
    <property type="protein sequence ID" value="OPC83023.1"/>
    <property type="molecule type" value="Genomic_DNA"/>
</dbReference>
<sequence length="128" mass="13445">MDTIAVPLSPDLRNALTTRLAPTLGHSRARREVARAAAGQPSPEVQAAVTELWTAPRAMAARLAEIAVTLLTEMSSLATATAPHLPEGVLRDEYLAHVGRLLNDGARALTEVAVAPDGVRPPAVEENA</sequence>
<reference evidence="1 2" key="1">
    <citation type="submission" date="2017-03" db="EMBL/GenBank/DDBJ databases">
        <title>Draft genome sequence of Streptomyces scabrisporus NF3, endophyte isolated from Amphipterygium adstringens.</title>
        <authorList>
            <person name="Vazquez M."/>
            <person name="Ceapa C.D."/>
            <person name="Rodriguez Luna D."/>
            <person name="Sanchez Esquivel S."/>
        </authorList>
    </citation>
    <scope>NUCLEOTIDE SEQUENCE [LARGE SCALE GENOMIC DNA]</scope>
    <source>
        <strain evidence="1 2">NF3</strain>
    </source>
</reference>
<protein>
    <submittedName>
        <fullName evidence="1">Uncharacterized protein</fullName>
    </submittedName>
</protein>
<proteinExistence type="predicted"/>
<dbReference type="STRING" id="159449.B4N89_20640"/>
<accession>A0A1T3P1P5</accession>
<organism evidence="1 2">
    <name type="scientific">Embleya scabrispora</name>
    <dbReference type="NCBI Taxonomy" id="159449"/>
    <lineage>
        <taxon>Bacteria</taxon>
        <taxon>Bacillati</taxon>
        <taxon>Actinomycetota</taxon>
        <taxon>Actinomycetes</taxon>
        <taxon>Kitasatosporales</taxon>
        <taxon>Streptomycetaceae</taxon>
        <taxon>Embleya</taxon>
    </lineage>
</organism>
<dbReference type="AlphaFoldDB" id="A0A1T3P1P5"/>
<comment type="caution">
    <text evidence="1">The sequence shown here is derived from an EMBL/GenBank/DDBJ whole genome shotgun (WGS) entry which is preliminary data.</text>
</comment>